<sequence length="204" mass="22544">MGEALGVKVEQSISSQTSSSSPSEQFTPWTIPDKEDELQYQHRPNTPPYVHRYHSEFSTRWSSVSTNISGGSSEIVDDASDEWGPATGNSFEVMQRHNVYPDGIGELEIIPSQSGYLGSPAYILSGLTNVRPSRHRMATPFEQRLDDRINRLWGNYKTFASASSKGFGVSPLFGRTLSELFRQSRQMAENASPGHSPSIDADAV</sequence>
<proteinExistence type="predicted"/>
<dbReference type="EMBL" id="JAPEVA010000176">
    <property type="protein sequence ID" value="KAJ4395093.1"/>
    <property type="molecule type" value="Genomic_DNA"/>
</dbReference>
<reference evidence="2" key="1">
    <citation type="submission" date="2022-10" db="EMBL/GenBank/DDBJ databases">
        <title>Tapping the CABI collections for fungal endophytes: first genome assemblies for Collariella, Neodidymelliopsis, Ascochyta clinopodiicola, Didymella pomorum, Didymosphaeria variabile, Neocosmospora piperis and Neocucurbitaria cava.</title>
        <authorList>
            <person name="Hill R."/>
        </authorList>
    </citation>
    <scope>NUCLEOTIDE SEQUENCE</scope>
    <source>
        <strain evidence="2">IMI 355091</strain>
    </source>
</reference>
<evidence type="ECO:0000313" key="2">
    <source>
        <dbReference type="EMBL" id="KAJ4395093.1"/>
    </source>
</evidence>
<keyword evidence="3" id="KW-1185">Reference proteome</keyword>
<gene>
    <name evidence="2" type="ORF">N0V91_011066</name>
</gene>
<feature type="region of interest" description="Disordered" evidence="1">
    <location>
        <begin position="1"/>
        <end position="29"/>
    </location>
</feature>
<feature type="region of interest" description="Disordered" evidence="1">
    <location>
        <begin position="185"/>
        <end position="204"/>
    </location>
</feature>
<comment type="caution">
    <text evidence="2">The sequence shown here is derived from an EMBL/GenBank/DDBJ whole genome shotgun (WGS) entry which is preliminary data.</text>
</comment>
<organism evidence="2 3">
    <name type="scientific">Didymella pomorum</name>
    <dbReference type="NCBI Taxonomy" id="749634"/>
    <lineage>
        <taxon>Eukaryota</taxon>
        <taxon>Fungi</taxon>
        <taxon>Dikarya</taxon>
        <taxon>Ascomycota</taxon>
        <taxon>Pezizomycotina</taxon>
        <taxon>Dothideomycetes</taxon>
        <taxon>Pleosporomycetidae</taxon>
        <taxon>Pleosporales</taxon>
        <taxon>Pleosporineae</taxon>
        <taxon>Didymellaceae</taxon>
        <taxon>Didymella</taxon>
    </lineage>
</organism>
<evidence type="ECO:0000256" key="1">
    <source>
        <dbReference type="SAM" id="MobiDB-lite"/>
    </source>
</evidence>
<protein>
    <submittedName>
        <fullName evidence="2">Uncharacterized protein</fullName>
    </submittedName>
</protein>
<dbReference type="OrthoDB" id="3783430at2759"/>
<dbReference type="Proteomes" id="UP001140510">
    <property type="component" value="Unassembled WGS sequence"/>
</dbReference>
<dbReference type="AlphaFoldDB" id="A0A9W8YYL6"/>
<feature type="compositionally biased region" description="Low complexity" evidence="1">
    <location>
        <begin position="11"/>
        <end position="25"/>
    </location>
</feature>
<accession>A0A9W8YYL6</accession>
<feature type="compositionally biased region" description="Polar residues" evidence="1">
    <location>
        <begin position="185"/>
        <end position="195"/>
    </location>
</feature>
<name>A0A9W8YYL6_9PLEO</name>
<evidence type="ECO:0000313" key="3">
    <source>
        <dbReference type="Proteomes" id="UP001140510"/>
    </source>
</evidence>